<evidence type="ECO:0000259" key="4">
    <source>
        <dbReference type="PROSITE" id="PS51898"/>
    </source>
</evidence>
<evidence type="ECO:0000313" key="5">
    <source>
        <dbReference type="EMBL" id="WDI03965.1"/>
    </source>
</evidence>
<evidence type="ECO:0000313" key="6">
    <source>
        <dbReference type="Proteomes" id="UP001221519"/>
    </source>
</evidence>
<evidence type="ECO:0000256" key="1">
    <source>
        <dbReference type="ARBA" id="ARBA00008857"/>
    </source>
</evidence>
<dbReference type="CDD" id="cd00397">
    <property type="entry name" value="DNA_BRE_C"/>
    <property type="match status" value="1"/>
</dbReference>
<name>A0ABY7XDW0_9BACL</name>
<keyword evidence="3" id="KW-0233">DNA recombination</keyword>
<reference evidence="5 6" key="1">
    <citation type="submission" date="2023-02" db="EMBL/GenBank/DDBJ databases">
        <title>Pathogen: clinical or host-associated sample.</title>
        <authorList>
            <person name="Hergert J."/>
            <person name="Casey R."/>
            <person name="Wagner J."/>
            <person name="Young E.L."/>
            <person name="Oakeson K.F."/>
        </authorList>
    </citation>
    <scope>NUCLEOTIDE SEQUENCE [LARGE SCALE GENOMIC DNA]</scope>
    <source>
        <strain evidence="5 6">2022CK-00829</strain>
    </source>
</reference>
<gene>
    <name evidence="5" type="ORF">PUW25_08455</name>
</gene>
<feature type="domain" description="Tyr recombinase" evidence="4">
    <location>
        <begin position="37"/>
        <end position="216"/>
    </location>
</feature>
<sequence length="228" mass="26708">MNTNLKGWRTFLRHLNEEGYLPTNPAENVRLLKTERHIIPTFTREQIKLLLSQPDLSTFTGFRDYVFLLTLLETGIRISEIENVNVSDIKWKERVIKVMGKGRKERYVPFQSTLEKELKKYVQYRGLLDHDALFVNIDNSPMKKRTMQQNMQRYGIAAQIRGVRVSPHTMRHTFAKFYIMNGGDAFTLQKILGHTTLEMAQTYVSIFGTDIAKQHRKFSPLERLDDID</sequence>
<dbReference type="InterPro" id="IPR011010">
    <property type="entry name" value="DNA_brk_join_enz"/>
</dbReference>
<dbReference type="Proteomes" id="UP001221519">
    <property type="component" value="Chromosome"/>
</dbReference>
<protein>
    <submittedName>
        <fullName evidence="5">Tyrosine-type recombinase/integrase</fullName>
    </submittedName>
</protein>
<dbReference type="InterPro" id="IPR050090">
    <property type="entry name" value="Tyrosine_recombinase_XerCD"/>
</dbReference>
<dbReference type="InterPro" id="IPR013762">
    <property type="entry name" value="Integrase-like_cat_sf"/>
</dbReference>
<accession>A0ABY7XDW0</accession>
<dbReference type="InterPro" id="IPR002104">
    <property type="entry name" value="Integrase_catalytic"/>
</dbReference>
<keyword evidence="6" id="KW-1185">Reference proteome</keyword>
<organism evidence="5 6">
    <name type="scientific">Paenibacillus urinalis</name>
    <dbReference type="NCBI Taxonomy" id="521520"/>
    <lineage>
        <taxon>Bacteria</taxon>
        <taxon>Bacillati</taxon>
        <taxon>Bacillota</taxon>
        <taxon>Bacilli</taxon>
        <taxon>Bacillales</taxon>
        <taxon>Paenibacillaceae</taxon>
        <taxon>Paenibacillus</taxon>
    </lineage>
</organism>
<dbReference type="Pfam" id="PF00589">
    <property type="entry name" value="Phage_integrase"/>
    <property type="match status" value="1"/>
</dbReference>
<comment type="similarity">
    <text evidence="1">Belongs to the 'phage' integrase family.</text>
</comment>
<dbReference type="PANTHER" id="PTHR30349">
    <property type="entry name" value="PHAGE INTEGRASE-RELATED"/>
    <property type="match status" value="1"/>
</dbReference>
<evidence type="ECO:0000256" key="2">
    <source>
        <dbReference type="ARBA" id="ARBA00023125"/>
    </source>
</evidence>
<dbReference type="SUPFAM" id="SSF56349">
    <property type="entry name" value="DNA breaking-rejoining enzymes"/>
    <property type="match status" value="1"/>
</dbReference>
<dbReference type="Gene3D" id="1.10.443.10">
    <property type="entry name" value="Intergrase catalytic core"/>
    <property type="match status" value="1"/>
</dbReference>
<evidence type="ECO:0000256" key="3">
    <source>
        <dbReference type="ARBA" id="ARBA00023172"/>
    </source>
</evidence>
<dbReference type="PROSITE" id="PS51898">
    <property type="entry name" value="TYR_RECOMBINASE"/>
    <property type="match status" value="1"/>
</dbReference>
<dbReference type="EMBL" id="CP118108">
    <property type="protein sequence ID" value="WDI03965.1"/>
    <property type="molecule type" value="Genomic_DNA"/>
</dbReference>
<keyword evidence="2" id="KW-0238">DNA-binding</keyword>
<dbReference type="PANTHER" id="PTHR30349:SF41">
    <property type="entry name" value="INTEGRASE_RECOMBINASE PROTEIN MJ0367-RELATED"/>
    <property type="match status" value="1"/>
</dbReference>
<dbReference type="RefSeq" id="WP_274338578.1">
    <property type="nucleotide sequence ID" value="NZ_CP118108.1"/>
</dbReference>
<proteinExistence type="inferred from homology"/>